<feature type="compositionally biased region" description="Basic and acidic residues" evidence="1">
    <location>
        <begin position="11"/>
        <end position="48"/>
    </location>
</feature>
<dbReference type="Proteomes" id="UP001341840">
    <property type="component" value="Unassembled WGS sequence"/>
</dbReference>
<accession>A0ABU6QIN8</accession>
<reference evidence="2 3" key="1">
    <citation type="journal article" date="2023" name="Plants (Basel)">
        <title>Bridging the Gap: Combining Genomics and Transcriptomics Approaches to Understand Stylosanthes scabra, an Orphan Legume from the Brazilian Caatinga.</title>
        <authorList>
            <person name="Ferreira-Neto J.R.C."/>
            <person name="da Silva M.D."/>
            <person name="Binneck E."/>
            <person name="de Melo N.F."/>
            <person name="da Silva R.H."/>
            <person name="de Melo A.L.T.M."/>
            <person name="Pandolfi V."/>
            <person name="Bustamante F.O."/>
            <person name="Brasileiro-Vidal A.C."/>
            <person name="Benko-Iseppon A.M."/>
        </authorList>
    </citation>
    <scope>NUCLEOTIDE SEQUENCE [LARGE SCALE GENOMIC DNA]</scope>
    <source>
        <tissue evidence="2">Leaves</tissue>
    </source>
</reference>
<comment type="caution">
    <text evidence="2">The sequence shown here is derived from an EMBL/GenBank/DDBJ whole genome shotgun (WGS) entry which is preliminary data.</text>
</comment>
<keyword evidence="3" id="KW-1185">Reference proteome</keyword>
<feature type="region of interest" description="Disordered" evidence="1">
    <location>
        <begin position="1"/>
        <end position="63"/>
    </location>
</feature>
<proteinExistence type="predicted"/>
<gene>
    <name evidence="2" type="ORF">PIB30_052830</name>
</gene>
<protein>
    <submittedName>
        <fullName evidence="2">Uncharacterized protein</fullName>
    </submittedName>
</protein>
<evidence type="ECO:0000313" key="3">
    <source>
        <dbReference type="Proteomes" id="UP001341840"/>
    </source>
</evidence>
<evidence type="ECO:0000313" key="2">
    <source>
        <dbReference type="EMBL" id="MED6111500.1"/>
    </source>
</evidence>
<organism evidence="2 3">
    <name type="scientific">Stylosanthes scabra</name>
    <dbReference type="NCBI Taxonomy" id="79078"/>
    <lineage>
        <taxon>Eukaryota</taxon>
        <taxon>Viridiplantae</taxon>
        <taxon>Streptophyta</taxon>
        <taxon>Embryophyta</taxon>
        <taxon>Tracheophyta</taxon>
        <taxon>Spermatophyta</taxon>
        <taxon>Magnoliopsida</taxon>
        <taxon>eudicotyledons</taxon>
        <taxon>Gunneridae</taxon>
        <taxon>Pentapetalae</taxon>
        <taxon>rosids</taxon>
        <taxon>fabids</taxon>
        <taxon>Fabales</taxon>
        <taxon>Fabaceae</taxon>
        <taxon>Papilionoideae</taxon>
        <taxon>50 kb inversion clade</taxon>
        <taxon>dalbergioids sensu lato</taxon>
        <taxon>Dalbergieae</taxon>
        <taxon>Pterocarpus clade</taxon>
        <taxon>Stylosanthes</taxon>
    </lineage>
</organism>
<dbReference type="EMBL" id="JASCZI010000387">
    <property type="protein sequence ID" value="MED6111500.1"/>
    <property type="molecule type" value="Genomic_DNA"/>
</dbReference>
<name>A0ABU6QIN8_9FABA</name>
<evidence type="ECO:0000256" key="1">
    <source>
        <dbReference type="SAM" id="MobiDB-lite"/>
    </source>
</evidence>
<sequence length="77" mass="8586">MVEVRNVGANDRGHGWEKLEEMKKSVGEEDDEVQARKATKENEPRGDMDNESSSGPSVPPGFEDFILVKKLVKNKKG</sequence>